<dbReference type="Gene3D" id="3.80.10.10">
    <property type="entry name" value="Ribonuclease Inhibitor"/>
    <property type="match status" value="1"/>
</dbReference>
<proteinExistence type="predicted"/>
<name>A0A6A6BW43_9PEZI</name>
<dbReference type="RefSeq" id="XP_033403281.1">
    <property type="nucleotide sequence ID" value="XM_033543782.1"/>
</dbReference>
<evidence type="ECO:0008006" key="3">
    <source>
        <dbReference type="Google" id="ProtNLM"/>
    </source>
</evidence>
<protein>
    <recommendedName>
        <fullName evidence="3">F-box domain-containing protein</fullName>
    </recommendedName>
</protein>
<dbReference type="GeneID" id="54301279"/>
<evidence type="ECO:0000313" key="2">
    <source>
        <dbReference type="Proteomes" id="UP000799438"/>
    </source>
</evidence>
<dbReference type="SUPFAM" id="SSF52047">
    <property type="entry name" value="RNI-like"/>
    <property type="match status" value="1"/>
</dbReference>
<dbReference type="Proteomes" id="UP000799438">
    <property type="component" value="Unassembled WGS sequence"/>
</dbReference>
<accession>A0A6A6BW43</accession>
<dbReference type="EMBL" id="ML995474">
    <property type="protein sequence ID" value="KAF2147573.1"/>
    <property type="molecule type" value="Genomic_DNA"/>
</dbReference>
<evidence type="ECO:0000313" key="1">
    <source>
        <dbReference type="EMBL" id="KAF2147573.1"/>
    </source>
</evidence>
<dbReference type="OrthoDB" id="5279008at2759"/>
<sequence length="455" mass="52033">MAALSPTRAAPASLLAMPTEIVCKVAELLDFKDFQSLRLTSTALEKKSTYQFAKRFFTTINRYFTREELRILLDISQSTKFATSVKVLNLRAVHVYEPEHDMLQIEYNNDTIEEENKCILDRYKKASEEKSSSELTGLHASMMTAAFTKLVNLDHIHLVDSYGPSYGDDFTGWSELAGITLPVFSHWAMPVLLSAIMTSGLQVKELEFSNYLADEYGSFSRNVRSRMPEFHFCSLDSVRKLELRSTDAWDKKRRACEYIVALILAFPKLHSLHLGFDWDWLDKALATGRIMASLAKFVQLDNLRELVLDFSVHATASHLIRFLRNHKDTLKRLSITYARLNDGFWSSVIEAVRDTLNLESFVFEKNGYRHGGYVGFEWIGKGPFALSSWSTGEERDERLHGTEDSRPCSDTNCRSEDYVYVHHGVDDGWLLQEVIMENGFKEALSEMIEVCSETN</sequence>
<gene>
    <name evidence="1" type="ORF">K452DRAFT_314691</name>
</gene>
<keyword evidence="2" id="KW-1185">Reference proteome</keyword>
<dbReference type="AlphaFoldDB" id="A0A6A6BW43"/>
<reference evidence="1" key="1">
    <citation type="journal article" date="2020" name="Stud. Mycol.">
        <title>101 Dothideomycetes genomes: a test case for predicting lifestyles and emergence of pathogens.</title>
        <authorList>
            <person name="Haridas S."/>
            <person name="Albert R."/>
            <person name="Binder M."/>
            <person name="Bloem J."/>
            <person name="Labutti K."/>
            <person name="Salamov A."/>
            <person name="Andreopoulos B."/>
            <person name="Baker S."/>
            <person name="Barry K."/>
            <person name="Bills G."/>
            <person name="Bluhm B."/>
            <person name="Cannon C."/>
            <person name="Castanera R."/>
            <person name="Culley D."/>
            <person name="Daum C."/>
            <person name="Ezra D."/>
            <person name="Gonzalez J."/>
            <person name="Henrissat B."/>
            <person name="Kuo A."/>
            <person name="Liang C."/>
            <person name="Lipzen A."/>
            <person name="Lutzoni F."/>
            <person name="Magnuson J."/>
            <person name="Mondo S."/>
            <person name="Nolan M."/>
            <person name="Ohm R."/>
            <person name="Pangilinan J."/>
            <person name="Park H.-J."/>
            <person name="Ramirez L."/>
            <person name="Alfaro M."/>
            <person name="Sun H."/>
            <person name="Tritt A."/>
            <person name="Yoshinaga Y."/>
            <person name="Zwiers L.-H."/>
            <person name="Turgeon B."/>
            <person name="Goodwin S."/>
            <person name="Spatafora J."/>
            <person name="Crous P."/>
            <person name="Grigoriev I."/>
        </authorList>
    </citation>
    <scope>NUCLEOTIDE SEQUENCE</scope>
    <source>
        <strain evidence="1">CBS 121167</strain>
    </source>
</reference>
<dbReference type="InterPro" id="IPR032675">
    <property type="entry name" value="LRR_dom_sf"/>
</dbReference>
<organism evidence="1 2">
    <name type="scientific">Aplosporella prunicola CBS 121167</name>
    <dbReference type="NCBI Taxonomy" id="1176127"/>
    <lineage>
        <taxon>Eukaryota</taxon>
        <taxon>Fungi</taxon>
        <taxon>Dikarya</taxon>
        <taxon>Ascomycota</taxon>
        <taxon>Pezizomycotina</taxon>
        <taxon>Dothideomycetes</taxon>
        <taxon>Dothideomycetes incertae sedis</taxon>
        <taxon>Botryosphaeriales</taxon>
        <taxon>Aplosporellaceae</taxon>
        <taxon>Aplosporella</taxon>
    </lineage>
</organism>